<keyword evidence="1" id="KW-1133">Transmembrane helix</keyword>
<dbReference type="AlphaFoldDB" id="A0A3B1CYN8"/>
<gene>
    <name evidence="2" type="ORF">MNBD_IGNAVI01-2729</name>
</gene>
<evidence type="ECO:0000256" key="1">
    <source>
        <dbReference type="SAM" id="Phobius"/>
    </source>
</evidence>
<proteinExistence type="predicted"/>
<dbReference type="InterPro" id="IPR046674">
    <property type="entry name" value="DUF6544"/>
</dbReference>
<organism evidence="2">
    <name type="scientific">hydrothermal vent metagenome</name>
    <dbReference type="NCBI Taxonomy" id="652676"/>
    <lineage>
        <taxon>unclassified sequences</taxon>
        <taxon>metagenomes</taxon>
        <taxon>ecological metagenomes</taxon>
    </lineage>
</organism>
<accession>A0A3B1CYN8</accession>
<protein>
    <submittedName>
        <fullName evidence="2">Uncharacterized protein</fullName>
    </submittedName>
</protein>
<sequence length="281" mass="32076">MSKTIIRIIFLTVFLIVAGFFISGPIFTNSEIKDKIGQLRDEGANTEIKIDFKTKEFLALPPIVQKYLKNSIVTKSENNKIATVKLSGETKPEASSEWKKTDVDFYYSLSTPAFIWVATSEEMTYLWNKTINTLFNNSANSKNKLLSSITTDEIEGVKLSQTYFLYYILNSVLCPVVLLPSQNIQWTSLGKLKAEVMFWNKSESGTATFYFNNSGNVEKVEAKDMFMPNLIEAKKGKFSLHLANYKEIGGYRVPTYLEYQWNLSDGDFSFARFNVKDITYN</sequence>
<dbReference type="EMBL" id="UOGD01000393">
    <property type="protein sequence ID" value="VAX27760.1"/>
    <property type="molecule type" value="Genomic_DNA"/>
</dbReference>
<name>A0A3B1CYN8_9ZZZZ</name>
<evidence type="ECO:0000313" key="2">
    <source>
        <dbReference type="EMBL" id="VAX27760.1"/>
    </source>
</evidence>
<keyword evidence="1" id="KW-0472">Membrane</keyword>
<feature type="transmembrane region" description="Helical" evidence="1">
    <location>
        <begin position="6"/>
        <end position="27"/>
    </location>
</feature>
<dbReference type="Pfam" id="PF20181">
    <property type="entry name" value="DUF6544"/>
    <property type="match status" value="1"/>
</dbReference>
<reference evidence="2" key="1">
    <citation type="submission" date="2018-06" db="EMBL/GenBank/DDBJ databases">
        <authorList>
            <person name="Zhirakovskaya E."/>
        </authorList>
    </citation>
    <scope>NUCLEOTIDE SEQUENCE</scope>
</reference>
<keyword evidence="1" id="KW-0812">Transmembrane</keyword>